<accession>A0A518KD44</accession>
<dbReference type="Gene3D" id="1.10.8.60">
    <property type="match status" value="1"/>
</dbReference>
<dbReference type="RefSeq" id="WP_145115488.1">
    <property type="nucleotide sequence ID" value="NZ_CP036349.1"/>
</dbReference>
<dbReference type="InterPro" id="IPR003593">
    <property type="entry name" value="AAA+_ATPase"/>
</dbReference>
<keyword evidence="1" id="KW-0547">Nucleotide-binding</keyword>
<dbReference type="PANTHER" id="PTHR32071:SF117">
    <property type="entry name" value="PTS-DEPENDENT DIHYDROXYACETONE KINASE OPERON REGULATORY PROTEIN-RELATED"/>
    <property type="match status" value="1"/>
</dbReference>
<dbReference type="Gene3D" id="3.40.50.300">
    <property type="entry name" value="P-loop containing nucleotide triphosphate hydrolases"/>
    <property type="match status" value="1"/>
</dbReference>
<evidence type="ECO:0000256" key="5">
    <source>
        <dbReference type="ARBA" id="ARBA00023163"/>
    </source>
</evidence>
<dbReference type="PANTHER" id="PTHR32071">
    <property type="entry name" value="TRANSCRIPTIONAL REGULATORY PROTEIN"/>
    <property type="match status" value="1"/>
</dbReference>
<dbReference type="InterPro" id="IPR027417">
    <property type="entry name" value="P-loop_NTPase"/>
</dbReference>
<keyword evidence="5" id="KW-0804">Transcription</keyword>
<feature type="domain" description="Sigma-54 factor interaction" evidence="6">
    <location>
        <begin position="191"/>
        <end position="420"/>
    </location>
</feature>
<evidence type="ECO:0000256" key="3">
    <source>
        <dbReference type="ARBA" id="ARBA00023015"/>
    </source>
</evidence>
<dbReference type="GO" id="GO:0016829">
    <property type="term" value="F:lyase activity"/>
    <property type="evidence" value="ECO:0007669"/>
    <property type="project" value="UniProtKB-KW"/>
</dbReference>
<keyword evidence="3" id="KW-0805">Transcription regulation</keyword>
<dbReference type="Pfam" id="PF25601">
    <property type="entry name" value="AAA_lid_14"/>
    <property type="match status" value="1"/>
</dbReference>
<evidence type="ECO:0000313" key="8">
    <source>
        <dbReference type="Proteomes" id="UP000316426"/>
    </source>
</evidence>
<organism evidence="7 8">
    <name type="scientific">Botrimarina mediterranea</name>
    <dbReference type="NCBI Taxonomy" id="2528022"/>
    <lineage>
        <taxon>Bacteria</taxon>
        <taxon>Pseudomonadati</taxon>
        <taxon>Planctomycetota</taxon>
        <taxon>Planctomycetia</taxon>
        <taxon>Pirellulales</taxon>
        <taxon>Lacipirellulaceae</taxon>
        <taxon>Botrimarina</taxon>
    </lineage>
</organism>
<dbReference type="GO" id="GO:0005524">
    <property type="term" value="F:ATP binding"/>
    <property type="evidence" value="ECO:0007669"/>
    <property type="project" value="UniProtKB-KW"/>
</dbReference>
<dbReference type="KEGG" id="bmei:Spa11_39420"/>
<dbReference type="PROSITE" id="PS00688">
    <property type="entry name" value="SIGMA54_INTERACT_3"/>
    <property type="match status" value="1"/>
</dbReference>
<name>A0A518KD44_9BACT</name>
<proteinExistence type="predicted"/>
<evidence type="ECO:0000259" key="6">
    <source>
        <dbReference type="PROSITE" id="PS50045"/>
    </source>
</evidence>
<keyword evidence="7" id="KW-0456">Lyase</keyword>
<dbReference type="SUPFAM" id="SSF52540">
    <property type="entry name" value="P-loop containing nucleoside triphosphate hydrolases"/>
    <property type="match status" value="1"/>
</dbReference>
<evidence type="ECO:0000256" key="4">
    <source>
        <dbReference type="ARBA" id="ARBA00023125"/>
    </source>
</evidence>
<dbReference type="PROSITE" id="PS00675">
    <property type="entry name" value="SIGMA54_INTERACT_1"/>
    <property type="match status" value="1"/>
</dbReference>
<dbReference type="SMART" id="SM00382">
    <property type="entry name" value="AAA"/>
    <property type="match status" value="1"/>
</dbReference>
<protein>
    <submittedName>
        <fullName evidence="7">Formate hydrogenlyase transcriptional activator</fullName>
    </submittedName>
</protein>
<evidence type="ECO:0000313" key="7">
    <source>
        <dbReference type="EMBL" id="QDV75721.1"/>
    </source>
</evidence>
<evidence type="ECO:0000256" key="2">
    <source>
        <dbReference type="ARBA" id="ARBA00022840"/>
    </source>
</evidence>
<dbReference type="InterPro" id="IPR025944">
    <property type="entry name" value="Sigma_54_int_dom_CS"/>
</dbReference>
<sequence>MRIQDLVLQAWRETSRHNEIGPSLHAVASTLTTVAPVSRLDVVRLDREHGHAAHVATGPAGSPTGLISQAPDNLKRLIAWAEKNGVGWAAGDPNEIPRPLSPLAETLGMSPGWAGGLLHGDSIGLLLASSLDGKPFGPRHASLLSAVQEPIAVSLATDHRWHELVALREAAEADKRSLLRRLGRTDLTDLVVGEATGLAQVMRRVDLVSGSDAPVLLLGETGTGKEVIARTIHQRSDRHSGPFIRVNCGAIPPELVDSQLFGHEKGAFTGASEQRKGWFERADQGTLFLDEIGELPPDAQVRFLRVLQDSIIERVGGGDPLRVDVRVIAATHRDLAAMAQSGGFREDLWYRIAVFPILLPPLRDRVGDIPELAHHFAQRAATRFGLTPVAPTQSDLEVLAGYRWPGNIRELGAVIDRAAILGEGRTLEISAALGFSPLTSEANASSTASLQSGKPATLDDAMRRHIEVALRSTQGKIEGHDGAAAILDINPHTLRARMRKLGIRWAEFRR</sequence>
<dbReference type="EMBL" id="CP036349">
    <property type="protein sequence ID" value="QDV75721.1"/>
    <property type="molecule type" value="Genomic_DNA"/>
</dbReference>
<dbReference type="Proteomes" id="UP000316426">
    <property type="component" value="Chromosome"/>
</dbReference>
<dbReference type="InterPro" id="IPR002078">
    <property type="entry name" value="Sigma_54_int"/>
</dbReference>
<dbReference type="CDD" id="cd00009">
    <property type="entry name" value="AAA"/>
    <property type="match status" value="1"/>
</dbReference>
<keyword evidence="4" id="KW-0238">DNA-binding</keyword>
<evidence type="ECO:0000256" key="1">
    <source>
        <dbReference type="ARBA" id="ARBA00022741"/>
    </source>
</evidence>
<dbReference type="InterPro" id="IPR025662">
    <property type="entry name" value="Sigma_54_int_dom_ATP-bd_1"/>
</dbReference>
<keyword evidence="2" id="KW-0067">ATP-binding</keyword>
<dbReference type="GO" id="GO:0003677">
    <property type="term" value="F:DNA binding"/>
    <property type="evidence" value="ECO:0007669"/>
    <property type="project" value="UniProtKB-KW"/>
</dbReference>
<reference evidence="7 8" key="1">
    <citation type="submission" date="2019-02" db="EMBL/GenBank/DDBJ databases">
        <title>Deep-cultivation of Planctomycetes and their phenomic and genomic characterization uncovers novel biology.</title>
        <authorList>
            <person name="Wiegand S."/>
            <person name="Jogler M."/>
            <person name="Boedeker C."/>
            <person name="Pinto D."/>
            <person name="Vollmers J."/>
            <person name="Rivas-Marin E."/>
            <person name="Kohn T."/>
            <person name="Peeters S.H."/>
            <person name="Heuer A."/>
            <person name="Rast P."/>
            <person name="Oberbeckmann S."/>
            <person name="Bunk B."/>
            <person name="Jeske O."/>
            <person name="Meyerdierks A."/>
            <person name="Storesund J.E."/>
            <person name="Kallscheuer N."/>
            <person name="Luecker S."/>
            <person name="Lage O.M."/>
            <person name="Pohl T."/>
            <person name="Merkel B.J."/>
            <person name="Hornburger P."/>
            <person name="Mueller R.-W."/>
            <person name="Bruemmer F."/>
            <person name="Labrenz M."/>
            <person name="Spormann A.M."/>
            <person name="Op den Camp H."/>
            <person name="Overmann J."/>
            <person name="Amann R."/>
            <person name="Jetten M.S.M."/>
            <person name="Mascher T."/>
            <person name="Medema M.H."/>
            <person name="Devos D.P."/>
            <person name="Kaster A.-K."/>
            <person name="Ovreas L."/>
            <person name="Rohde M."/>
            <person name="Galperin M.Y."/>
            <person name="Jogler C."/>
        </authorList>
    </citation>
    <scope>NUCLEOTIDE SEQUENCE [LARGE SCALE GENOMIC DNA]</scope>
    <source>
        <strain evidence="7 8">Spa11</strain>
    </source>
</reference>
<dbReference type="FunFam" id="3.40.50.300:FF:000006">
    <property type="entry name" value="DNA-binding transcriptional regulator NtrC"/>
    <property type="match status" value="1"/>
</dbReference>
<dbReference type="InterPro" id="IPR058031">
    <property type="entry name" value="AAA_lid_NorR"/>
</dbReference>
<gene>
    <name evidence="7" type="primary">fhlA_2</name>
    <name evidence="7" type="ORF">Spa11_39420</name>
</gene>
<dbReference type="PROSITE" id="PS50045">
    <property type="entry name" value="SIGMA54_INTERACT_4"/>
    <property type="match status" value="1"/>
</dbReference>
<dbReference type="Gene3D" id="1.10.10.60">
    <property type="entry name" value="Homeodomain-like"/>
    <property type="match status" value="1"/>
</dbReference>
<dbReference type="Pfam" id="PF00158">
    <property type="entry name" value="Sigma54_activat"/>
    <property type="match status" value="1"/>
</dbReference>
<dbReference type="AlphaFoldDB" id="A0A518KD44"/>
<keyword evidence="8" id="KW-1185">Reference proteome</keyword>
<dbReference type="GO" id="GO:0006355">
    <property type="term" value="P:regulation of DNA-templated transcription"/>
    <property type="evidence" value="ECO:0007669"/>
    <property type="project" value="InterPro"/>
</dbReference>